<keyword evidence="1" id="KW-0812">Transmembrane</keyword>
<sequence length="206" mass="22000">MESPVKRTYTVPIMLIIITGLAILCVVLYSRLLIVQQGKTTDEGQRLAESYLVAALMAERLHAGSDGLLKAETTAQKLAAKQLLGEAGAAGAGESLNLYSKAATFPEKPDSEDEEVRRAVTALNAIIGTDGKLKGIGEHDGELTDEEKQTLTIVRDSASEMIQALQRFRTPTGEAGYRAMTVGGEWVTAANEAIRVMEAAAAKLKP</sequence>
<dbReference type="OrthoDB" id="2679677at2"/>
<proteinExistence type="predicted"/>
<evidence type="ECO:0000256" key="1">
    <source>
        <dbReference type="SAM" id="Phobius"/>
    </source>
</evidence>
<dbReference type="EMBL" id="QXJM01000027">
    <property type="protein sequence ID" value="RIE04196.1"/>
    <property type="molecule type" value="Genomic_DNA"/>
</dbReference>
<protein>
    <submittedName>
        <fullName evidence="2">Uncharacterized protein</fullName>
    </submittedName>
</protein>
<dbReference type="RefSeq" id="WP_119148241.1">
    <property type="nucleotide sequence ID" value="NZ_JBHSOV010000042.1"/>
</dbReference>
<evidence type="ECO:0000313" key="3">
    <source>
        <dbReference type="Proteomes" id="UP000266340"/>
    </source>
</evidence>
<reference evidence="2 3" key="1">
    <citation type="submission" date="2018-09" db="EMBL/GenBank/DDBJ databases">
        <title>Cohnella cavernae sp. nov., isolated from a karst cave.</title>
        <authorList>
            <person name="Zhu H."/>
        </authorList>
    </citation>
    <scope>NUCLEOTIDE SEQUENCE [LARGE SCALE GENOMIC DNA]</scope>
    <source>
        <strain evidence="2 3">K2E09-144</strain>
    </source>
</reference>
<keyword evidence="1" id="KW-1133">Transmembrane helix</keyword>
<name>A0A398CLH8_9BACL</name>
<accession>A0A398CLH8</accession>
<feature type="transmembrane region" description="Helical" evidence="1">
    <location>
        <begin position="12"/>
        <end position="29"/>
    </location>
</feature>
<gene>
    <name evidence="2" type="ORF">D3H35_06135</name>
</gene>
<organism evidence="2 3">
    <name type="scientific">Cohnella faecalis</name>
    <dbReference type="NCBI Taxonomy" id="2315694"/>
    <lineage>
        <taxon>Bacteria</taxon>
        <taxon>Bacillati</taxon>
        <taxon>Bacillota</taxon>
        <taxon>Bacilli</taxon>
        <taxon>Bacillales</taxon>
        <taxon>Paenibacillaceae</taxon>
        <taxon>Cohnella</taxon>
    </lineage>
</organism>
<evidence type="ECO:0000313" key="2">
    <source>
        <dbReference type="EMBL" id="RIE04196.1"/>
    </source>
</evidence>
<comment type="caution">
    <text evidence="2">The sequence shown here is derived from an EMBL/GenBank/DDBJ whole genome shotgun (WGS) entry which is preliminary data.</text>
</comment>
<dbReference type="AlphaFoldDB" id="A0A398CLH8"/>
<dbReference type="Proteomes" id="UP000266340">
    <property type="component" value="Unassembled WGS sequence"/>
</dbReference>
<keyword evidence="3" id="KW-1185">Reference proteome</keyword>
<keyword evidence="1" id="KW-0472">Membrane</keyword>